<protein>
    <submittedName>
        <fullName evidence="2">YbjQ family protein</fullName>
    </submittedName>
</protein>
<evidence type="ECO:0000256" key="1">
    <source>
        <dbReference type="ARBA" id="ARBA00010751"/>
    </source>
</evidence>
<dbReference type="InterPro" id="IPR002765">
    <property type="entry name" value="UPF0145_YbjQ-like"/>
</dbReference>
<dbReference type="RefSeq" id="WP_255925573.1">
    <property type="nucleotide sequence ID" value="NZ_JANFNH010000003.1"/>
</dbReference>
<comment type="caution">
    <text evidence="2">The sequence shown here is derived from an EMBL/GenBank/DDBJ whole genome shotgun (WGS) entry which is preliminary data.</text>
</comment>
<accession>A0ABT1P895</accession>
<dbReference type="Pfam" id="PF01906">
    <property type="entry name" value="YbjQ_1"/>
    <property type="match status" value="1"/>
</dbReference>
<name>A0ABT1P895_9ACTN</name>
<gene>
    <name evidence="2" type="ORF">NON19_05985</name>
</gene>
<comment type="similarity">
    <text evidence="1">Belongs to the UPF0145 family.</text>
</comment>
<evidence type="ECO:0000313" key="2">
    <source>
        <dbReference type="EMBL" id="MCQ4041589.1"/>
    </source>
</evidence>
<dbReference type="Proteomes" id="UP001206206">
    <property type="component" value="Unassembled WGS sequence"/>
</dbReference>
<evidence type="ECO:0000313" key="3">
    <source>
        <dbReference type="Proteomes" id="UP001206206"/>
    </source>
</evidence>
<organism evidence="2 3">
    <name type="scientific">Streptantibioticus rubrisoli</name>
    <dbReference type="NCBI Taxonomy" id="1387313"/>
    <lineage>
        <taxon>Bacteria</taxon>
        <taxon>Bacillati</taxon>
        <taxon>Actinomycetota</taxon>
        <taxon>Actinomycetes</taxon>
        <taxon>Kitasatosporales</taxon>
        <taxon>Streptomycetaceae</taxon>
        <taxon>Streptantibioticus</taxon>
    </lineage>
</organism>
<dbReference type="Gene3D" id="3.30.110.70">
    <property type="entry name" value="Hypothetical protein apc22750. Chain B"/>
    <property type="match status" value="1"/>
</dbReference>
<dbReference type="SUPFAM" id="SSF117782">
    <property type="entry name" value="YbjQ-like"/>
    <property type="match status" value="1"/>
</dbReference>
<reference evidence="2 3" key="1">
    <citation type="submission" date="2022-06" db="EMBL/GenBank/DDBJ databases">
        <title>Draft genome sequence of type strain Streptomyces rubrisoli DSM 42083.</title>
        <authorList>
            <person name="Duangmal K."/>
            <person name="Klaysubun C."/>
        </authorList>
    </citation>
    <scope>NUCLEOTIDE SEQUENCE [LARGE SCALE GENOMIC DNA]</scope>
    <source>
        <strain evidence="2 3">DSM 42083</strain>
    </source>
</reference>
<keyword evidence="3" id="KW-1185">Reference proteome</keyword>
<dbReference type="InterPro" id="IPR035439">
    <property type="entry name" value="UPF0145_dom_sf"/>
</dbReference>
<dbReference type="EMBL" id="JANFNH010000003">
    <property type="protein sequence ID" value="MCQ4041589.1"/>
    <property type="molecule type" value="Genomic_DNA"/>
</dbReference>
<sequence>MSGEWSSGSALPPVAAARTAEARRTGTWSSALSTGEFAAVRSVGFEPVGQAMGSAVYQVSRSGQYWGYYDCGYQYAGFSGRMAYPAQVALSGQGAGSRALVEVLMDARRKALSRMTAECSALGGDGVLAANLTIAPFPAAPNCLEFQVIGTAVRAQGPVRPPRPFTTHLDGQGFAKLITAGWVPVELLIGLSIGVRHNDWTTRRQNWFGAGNQEVTGWTDLVGATRHDARAQLYGQAARSGADGVVLGSSDLRVWGERCVRARNRNSESDAEDHAAEATLVGTAVAAFQVREAAPRTLSVMPLDSRRKRLRQRIRRELDSYGTDPTEVRRMLAELSELEGTQ</sequence>
<proteinExistence type="inferred from homology"/>